<evidence type="ECO:0008006" key="7">
    <source>
        <dbReference type="Google" id="ProtNLM"/>
    </source>
</evidence>
<evidence type="ECO:0000313" key="6">
    <source>
        <dbReference type="Proteomes" id="UP000256964"/>
    </source>
</evidence>
<keyword evidence="3" id="KW-0539">Nucleus</keyword>
<dbReference type="InterPro" id="IPR036322">
    <property type="entry name" value="WD40_repeat_dom_sf"/>
</dbReference>
<evidence type="ECO:0000256" key="4">
    <source>
        <dbReference type="SAM" id="MobiDB-lite"/>
    </source>
</evidence>
<dbReference type="EMBL" id="KZ857380">
    <property type="protein sequence ID" value="RDX56331.1"/>
    <property type="molecule type" value="Genomic_DNA"/>
</dbReference>
<dbReference type="InterPro" id="IPR052416">
    <property type="entry name" value="GTF3C_component"/>
</dbReference>
<dbReference type="GO" id="GO:0005634">
    <property type="term" value="C:nucleus"/>
    <property type="evidence" value="ECO:0007669"/>
    <property type="project" value="UniProtKB-SubCell"/>
</dbReference>
<dbReference type="GO" id="GO:0000127">
    <property type="term" value="C:transcription factor TFIIIC complex"/>
    <property type="evidence" value="ECO:0007669"/>
    <property type="project" value="TreeGrafter"/>
</dbReference>
<dbReference type="PANTHER" id="PTHR15052">
    <property type="entry name" value="RNA POLYMERASE III TRANSCRIPTION INITIATION FACTOR COMPLEX SUBUNIT"/>
    <property type="match status" value="1"/>
</dbReference>
<proteinExistence type="predicted"/>
<organism evidence="5 6">
    <name type="scientific">Lentinus brumalis</name>
    <dbReference type="NCBI Taxonomy" id="2498619"/>
    <lineage>
        <taxon>Eukaryota</taxon>
        <taxon>Fungi</taxon>
        <taxon>Dikarya</taxon>
        <taxon>Basidiomycota</taxon>
        <taxon>Agaricomycotina</taxon>
        <taxon>Agaricomycetes</taxon>
        <taxon>Polyporales</taxon>
        <taxon>Polyporaceae</taxon>
        <taxon>Lentinus</taxon>
    </lineage>
</organism>
<evidence type="ECO:0000313" key="5">
    <source>
        <dbReference type="EMBL" id="RDX56331.1"/>
    </source>
</evidence>
<name>A0A371DUY2_9APHY</name>
<dbReference type="AlphaFoldDB" id="A0A371DUY2"/>
<accession>A0A371DUY2</accession>
<dbReference type="STRING" id="139420.A0A371DUY2"/>
<sequence>MSRQLRTRASRPNYASLAGLGLEDDAAGPSQPVESDASGSEFEPDAVQEQQAEADEDDDMALEDAEGEEDDVAESASVAPRRRRTASTREPSLAYGESVSAAPRRKSAQPKASAKRSVMLVPGLAHTSNRQTHALPSLHHRHRPMGIYKKENKTERLTKPPVLFQPASTTSTNAWASSSTVTDRVNKSWGYNVGPGPIWELLEDRTWFKEACSSSKSSEKELRPRVHRDIVMNRIKVLTAQEATPYLPSDIKTTDDGTLQPPPPVACSFGPFGSQTRLEVKMFESVKISRFFPGSKSHVFNAGSPVWGLDWCPIHHDDRAHHRQKQYLAVAPFPSRNHAPMVGSRVQRPSTASIQVWSLGPPGSGDDAMDVDNPGPDGAAGEASGTMRCEIVLCIESGPAFELKWCPLPSNDAARGASSSGTAPRKLGIIAGTFEDGSLTFYAVPDPSTLERPADYPENEPVYVKLEPLLRIELEETCCWSFDWANSEVVAIGCTNGNIAVYNVAQALQAGPQGSQEPLLPTHYFAAHQSAIRSLAWVRAPVYDAEGEETADDPTVIVSGGYDGVECVTDIRDMCGNVMNRTRDVVTSMCFSPYTGSAITIDHENIIKAYSLSPMMLGRGHTILEPNGPIWSLAASDHHPQLAIGVTDGSCMTTNTMRTTRRGGLIPFLEHKIYQLDYSRALREYRMLEHFLPKETQNRPAATRQNKAIPVGTGAWPPEIGVHRVVWNDGNGLANTPLLASGTGSGLCRVDWLLGRWGKDPPPYNGIEGMRGETAGTFVEDELSE</sequence>
<reference evidence="5 6" key="1">
    <citation type="journal article" date="2018" name="Biotechnol. Biofuels">
        <title>Integrative visual omics of the white-rot fungus Polyporus brumalis exposes the biotechnological potential of its oxidative enzymes for delignifying raw plant biomass.</title>
        <authorList>
            <person name="Miyauchi S."/>
            <person name="Rancon A."/>
            <person name="Drula E."/>
            <person name="Hage H."/>
            <person name="Chaduli D."/>
            <person name="Favel A."/>
            <person name="Grisel S."/>
            <person name="Henrissat B."/>
            <person name="Herpoel-Gimbert I."/>
            <person name="Ruiz-Duenas F.J."/>
            <person name="Chevret D."/>
            <person name="Hainaut M."/>
            <person name="Lin J."/>
            <person name="Wang M."/>
            <person name="Pangilinan J."/>
            <person name="Lipzen A."/>
            <person name="Lesage-Meessen L."/>
            <person name="Navarro D."/>
            <person name="Riley R."/>
            <person name="Grigoriev I.V."/>
            <person name="Zhou S."/>
            <person name="Raouche S."/>
            <person name="Rosso M.N."/>
        </authorList>
    </citation>
    <scope>NUCLEOTIDE SEQUENCE [LARGE SCALE GENOMIC DNA]</scope>
    <source>
        <strain evidence="5 6">BRFM 1820</strain>
    </source>
</reference>
<protein>
    <recommendedName>
        <fullName evidence="7">WD40 repeat-like protein</fullName>
    </recommendedName>
</protein>
<dbReference type="PANTHER" id="PTHR15052:SF2">
    <property type="entry name" value="GENERAL TRANSCRIPTION FACTOR 3C POLYPEPTIDE 2"/>
    <property type="match status" value="1"/>
</dbReference>
<keyword evidence="6" id="KW-1185">Reference proteome</keyword>
<dbReference type="SUPFAM" id="SSF50978">
    <property type="entry name" value="WD40 repeat-like"/>
    <property type="match status" value="1"/>
</dbReference>
<feature type="region of interest" description="Disordered" evidence="4">
    <location>
        <begin position="1"/>
        <end position="116"/>
    </location>
</feature>
<evidence type="ECO:0000256" key="1">
    <source>
        <dbReference type="ARBA" id="ARBA00004123"/>
    </source>
</evidence>
<evidence type="ECO:0000256" key="3">
    <source>
        <dbReference type="ARBA" id="ARBA00023242"/>
    </source>
</evidence>
<keyword evidence="2" id="KW-0804">Transcription</keyword>
<dbReference type="Proteomes" id="UP000256964">
    <property type="component" value="Unassembled WGS sequence"/>
</dbReference>
<gene>
    <name evidence="5" type="ORF">OH76DRAFT_1395437</name>
</gene>
<dbReference type="InterPro" id="IPR001680">
    <property type="entry name" value="WD40_rpt"/>
</dbReference>
<feature type="compositionally biased region" description="Acidic residues" evidence="4">
    <location>
        <begin position="42"/>
        <end position="73"/>
    </location>
</feature>
<dbReference type="OrthoDB" id="4703at2759"/>
<comment type="subcellular location">
    <subcellularLocation>
        <location evidence="1">Nucleus</location>
    </subcellularLocation>
</comment>
<evidence type="ECO:0000256" key="2">
    <source>
        <dbReference type="ARBA" id="ARBA00023163"/>
    </source>
</evidence>
<dbReference type="SMART" id="SM00320">
    <property type="entry name" value="WD40"/>
    <property type="match status" value="4"/>
</dbReference>
<dbReference type="InterPro" id="IPR015943">
    <property type="entry name" value="WD40/YVTN_repeat-like_dom_sf"/>
</dbReference>
<dbReference type="GO" id="GO:0006383">
    <property type="term" value="P:transcription by RNA polymerase III"/>
    <property type="evidence" value="ECO:0007669"/>
    <property type="project" value="TreeGrafter"/>
</dbReference>
<dbReference type="Gene3D" id="2.130.10.10">
    <property type="entry name" value="YVTN repeat-like/Quinoprotein amine dehydrogenase"/>
    <property type="match status" value="1"/>
</dbReference>